<dbReference type="HAMAP" id="MF_00612">
    <property type="entry name" value="UPF0225"/>
    <property type="match status" value="1"/>
</dbReference>
<dbReference type="InterPro" id="IPR023006">
    <property type="entry name" value="YchJ-like"/>
</dbReference>
<evidence type="ECO:0000313" key="4">
    <source>
        <dbReference type="Proteomes" id="UP001589748"/>
    </source>
</evidence>
<accession>A0ABV5LSZ1</accession>
<evidence type="ECO:0000259" key="2">
    <source>
        <dbReference type="Pfam" id="PF17775"/>
    </source>
</evidence>
<sequence>MCQRGGPRVISVDDRCPCGTGETYGGCCGRRHAGEPAPTAEALMRSRYSAFAVGDAAYLLRTWDAATRPTDLDLDPDVEWRRLVVLGTEGGGPLDDAGTVEFEAHHRHEGRRGHQHERSRFRRVGGRWVYVGPV</sequence>
<dbReference type="EMBL" id="JBHMDM010000004">
    <property type="protein sequence ID" value="MFB9377184.1"/>
    <property type="molecule type" value="Genomic_DNA"/>
</dbReference>
<name>A0ABV5LSZ1_9ACTN</name>
<organism evidence="3 4">
    <name type="scientific">Kineococcus gynurae</name>
    <dbReference type="NCBI Taxonomy" id="452979"/>
    <lineage>
        <taxon>Bacteria</taxon>
        <taxon>Bacillati</taxon>
        <taxon>Actinomycetota</taxon>
        <taxon>Actinomycetes</taxon>
        <taxon>Kineosporiales</taxon>
        <taxon>Kineosporiaceae</taxon>
        <taxon>Kineococcus</taxon>
    </lineage>
</organism>
<evidence type="ECO:0000256" key="1">
    <source>
        <dbReference type="HAMAP-Rule" id="MF_00612"/>
    </source>
</evidence>
<dbReference type="RefSeq" id="WP_380134946.1">
    <property type="nucleotide sequence ID" value="NZ_JBHLUI010000003.1"/>
</dbReference>
<keyword evidence="4" id="KW-1185">Reference proteome</keyword>
<dbReference type="Pfam" id="PF17775">
    <property type="entry name" value="YchJ_M-like"/>
    <property type="match status" value="1"/>
</dbReference>
<protein>
    <recommendedName>
        <fullName evidence="1">UPF0225 protein ACFFVI_09390</fullName>
    </recommendedName>
</protein>
<comment type="caution">
    <text evidence="3">The sequence shown here is derived from an EMBL/GenBank/DDBJ whole genome shotgun (WGS) entry which is preliminary data.</text>
</comment>
<reference evidence="3 4" key="1">
    <citation type="submission" date="2024-09" db="EMBL/GenBank/DDBJ databases">
        <authorList>
            <person name="Sun Q."/>
            <person name="Mori K."/>
        </authorList>
    </citation>
    <scope>NUCLEOTIDE SEQUENCE [LARGE SCALE GENOMIC DNA]</scope>
    <source>
        <strain evidence="3 4">TISTR 1856</strain>
    </source>
</reference>
<evidence type="ECO:0000313" key="3">
    <source>
        <dbReference type="EMBL" id="MFB9377184.1"/>
    </source>
</evidence>
<dbReference type="Gene3D" id="3.10.450.50">
    <property type="match status" value="1"/>
</dbReference>
<dbReference type="SUPFAM" id="SSF54427">
    <property type="entry name" value="NTF2-like"/>
    <property type="match status" value="1"/>
</dbReference>
<comment type="similarity">
    <text evidence="1">Belongs to the UPF0225 family.</text>
</comment>
<gene>
    <name evidence="3" type="ORF">ACFFVI_09390</name>
</gene>
<dbReference type="InterPro" id="IPR048469">
    <property type="entry name" value="YchJ-like_M"/>
</dbReference>
<dbReference type="InterPro" id="IPR032710">
    <property type="entry name" value="NTF2-like_dom_sf"/>
</dbReference>
<proteinExistence type="inferred from homology"/>
<dbReference type="Proteomes" id="UP001589748">
    <property type="component" value="Unassembled WGS sequence"/>
</dbReference>
<feature type="domain" description="YchJ-like middle NTF2-like" evidence="2">
    <location>
        <begin position="39"/>
        <end position="131"/>
    </location>
</feature>